<comment type="caution">
    <text evidence="2">The sequence shown here is derived from an EMBL/GenBank/DDBJ whole genome shotgun (WGS) entry which is preliminary data.</text>
</comment>
<protein>
    <submittedName>
        <fullName evidence="2">Membrane protein, PF09852 family</fullName>
    </submittedName>
</protein>
<keyword evidence="1" id="KW-0812">Transmembrane</keyword>
<sequence length="63" mass="7503">MYSVFRLSIHPWVRDSYSYYVYPLIPFLILFLKTGAIWIQDRTDKSKTKFPSSASKEKNSFSF</sequence>
<keyword evidence="1" id="KW-0472">Membrane</keyword>
<dbReference type="BioCyc" id="LBOR1193007:G11KN-1613-MONOMER"/>
<reference evidence="2 3" key="1">
    <citation type="submission" date="2013-01" db="EMBL/GenBank/DDBJ databases">
        <authorList>
            <person name="Harkins D.M."/>
            <person name="Durkin A.S."/>
            <person name="Brinkac L.M."/>
            <person name="Haft D.H."/>
            <person name="Selengut J.D."/>
            <person name="Sanka R."/>
            <person name="DePew J."/>
            <person name="Purushe J."/>
            <person name="Picardeau M."/>
            <person name="Werts C."/>
            <person name="Goarant C."/>
            <person name="Vinetz J.M."/>
            <person name="Sutton G.G."/>
            <person name="Nierman W.C."/>
            <person name="Fouts D.E."/>
        </authorList>
    </citation>
    <scope>NUCLEOTIDE SEQUENCE [LARGE SCALE GENOMIC DNA]</scope>
    <source>
        <strain evidence="2 3">200701203</strain>
    </source>
</reference>
<dbReference type="Proteomes" id="UP000011783">
    <property type="component" value="Unassembled WGS sequence"/>
</dbReference>
<proteinExistence type="predicted"/>
<keyword evidence="1" id="KW-1133">Transmembrane helix</keyword>
<dbReference type="AlphaFoldDB" id="M3H2N8"/>
<evidence type="ECO:0000313" key="2">
    <source>
        <dbReference type="EMBL" id="EMG01364.1"/>
    </source>
</evidence>
<name>M3H2N8_LEPBO</name>
<organism evidence="2 3">
    <name type="scientific">Leptospira borgpetersenii str. 200701203</name>
    <dbReference type="NCBI Taxonomy" id="1193007"/>
    <lineage>
        <taxon>Bacteria</taxon>
        <taxon>Pseudomonadati</taxon>
        <taxon>Spirochaetota</taxon>
        <taxon>Spirochaetia</taxon>
        <taxon>Leptospirales</taxon>
        <taxon>Leptospiraceae</taxon>
        <taxon>Leptospira</taxon>
    </lineage>
</organism>
<evidence type="ECO:0000313" key="3">
    <source>
        <dbReference type="Proteomes" id="UP000011783"/>
    </source>
</evidence>
<feature type="transmembrane region" description="Helical" evidence="1">
    <location>
        <begin position="20"/>
        <end position="39"/>
    </location>
</feature>
<gene>
    <name evidence="2" type="ORF">LEP1GSC123_3770</name>
</gene>
<dbReference type="EMBL" id="AKWO02000028">
    <property type="protein sequence ID" value="EMG01364.1"/>
    <property type="molecule type" value="Genomic_DNA"/>
</dbReference>
<accession>M3H2N8</accession>
<evidence type="ECO:0000256" key="1">
    <source>
        <dbReference type="SAM" id="Phobius"/>
    </source>
</evidence>